<sequence length="55" mass="5862">MPFDSPDISTIQPIDQELDPNTAVDTPVKQKKKLSAADHLLARSAARESAAGSND</sequence>
<dbReference type="GeneID" id="90644548"/>
<reference evidence="2 3" key="1">
    <citation type="submission" date="2023-09" db="EMBL/GenBank/DDBJ databases">
        <title>Complete-Gapless Cercospora beticola genome.</title>
        <authorList>
            <person name="Wyatt N.A."/>
            <person name="Spanner R.E."/>
            <person name="Bolton M.D."/>
        </authorList>
    </citation>
    <scope>NUCLEOTIDE SEQUENCE [LARGE SCALE GENOMIC DNA]</scope>
    <source>
        <strain evidence="2">Cb09-40</strain>
    </source>
</reference>
<evidence type="ECO:0000313" key="2">
    <source>
        <dbReference type="EMBL" id="WPB04518.1"/>
    </source>
</evidence>
<keyword evidence="3" id="KW-1185">Reference proteome</keyword>
<organism evidence="2 3">
    <name type="scientific">Cercospora beticola</name>
    <name type="common">Sugarbeet leaf spot fungus</name>
    <dbReference type="NCBI Taxonomy" id="122368"/>
    <lineage>
        <taxon>Eukaryota</taxon>
        <taxon>Fungi</taxon>
        <taxon>Dikarya</taxon>
        <taxon>Ascomycota</taxon>
        <taxon>Pezizomycotina</taxon>
        <taxon>Dothideomycetes</taxon>
        <taxon>Dothideomycetidae</taxon>
        <taxon>Mycosphaerellales</taxon>
        <taxon>Mycosphaerellaceae</taxon>
        <taxon>Cercospora</taxon>
    </lineage>
</organism>
<evidence type="ECO:0000256" key="1">
    <source>
        <dbReference type="SAM" id="MobiDB-lite"/>
    </source>
</evidence>
<name>A0ABZ0NY46_CERBT</name>
<accession>A0ABZ0NY46</accession>
<dbReference type="RefSeq" id="XP_065459229.1">
    <property type="nucleotide sequence ID" value="XM_065603157.1"/>
</dbReference>
<dbReference type="EMBL" id="CP134189">
    <property type="protein sequence ID" value="WPB04518.1"/>
    <property type="molecule type" value="Genomic_DNA"/>
</dbReference>
<dbReference type="Proteomes" id="UP001302367">
    <property type="component" value="Chromosome 6"/>
</dbReference>
<gene>
    <name evidence="2" type="ORF">RHO25_009164</name>
</gene>
<proteinExistence type="predicted"/>
<protein>
    <submittedName>
        <fullName evidence="2">Uncharacterized protein</fullName>
    </submittedName>
</protein>
<evidence type="ECO:0000313" key="3">
    <source>
        <dbReference type="Proteomes" id="UP001302367"/>
    </source>
</evidence>
<feature type="region of interest" description="Disordered" evidence="1">
    <location>
        <begin position="1"/>
        <end position="36"/>
    </location>
</feature>